<gene>
    <name evidence="1" type="ORF">DA01_00720</name>
</gene>
<dbReference type="AlphaFoldDB" id="A0A0V8M429"/>
<accession>A0A0V8M429</accession>
<dbReference type="PATRIC" id="fig|61435.5.peg.149"/>
<proteinExistence type="predicted"/>
<name>A0A0V8M429_9CHLR</name>
<reference evidence="1 2" key="1">
    <citation type="journal article" date="2015" name="Sci. Rep.">
        <title>A comparative genomics and reductive dehalogenase gene transcription study of two chloroethene-respiring bacteria, Dehalococcoides mccartyi strains MB and 11a.</title>
        <authorList>
            <person name="Low A."/>
            <person name="Shen Z."/>
            <person name="Cheng D."/>
            <person name="Rogers M.J."/>
            <person name="Lee P.K."/>
            <person name="He J."/>
        </authorList>
    </citation>
    <scope>NUCLEOTIDE SEQUENCE [LARGE SCALE GENOMIC DNA]</scope>
    <source>
        <strain evidence="1 2">MB</strain>
    </source>
</reference>
<dbReference type="EMBL" id="JGYD01000010">
    <property type="protein sequence ID" value="KSV18530.1"/>
    <property type="molecule type" value="Genomic_DNA"/>
</dbReference>
<evidence type="ECO:0000313" key="1">
    <source>
        <dbReference type="EMBL" id="KSV18530.1"/>
    </source>
</evidence>
<organism evidence="1 2">
    <name type="scientific">Dehalococcoides mccartyi</name>
    <dbReference type="NCBI Taxonomy" id="61435"/>
    <lineage>
        <taxon>Bacteria</taxon>
        <taxon>Bacillati</taxon>
        <taxon>Chloroflexota</taxon>
        <taxon>Dehalococcoidia</taxon>
        <taxon>Dehalococcoidales</taxon>
        <taxon>Dehalococcoidaceae</taxon>
        <taxon>Dehalococcoides</taxon>
    </lineage>
</organism>
<comment type="caution">
    <text evidence="1">The sequence shown here is derived from an EMBL/GenBank/DDBJ whole genome shotgun (WGS) entry which is preliminary data.</text>
</comment>
<evidence type="ECO:0000313" key="2">
    <source>
        <dbReference type="Proteomes" id="UP000053577"/>
    </source>
</evidence>
<dbReference type="Proteomes" id="UP000053577">
    <property type="component" value="Unassembled WGS sequence"/>
</dbReference>
<protein>
    <submittedName>
        <fullName evidence="1">Uncharacterized protein</fullName>
    </submittedName>
</protein>
<sequence length="111" mass="12429">MEYRKIYSRLKPELLFDTLKDLITKHGGHLESASSDNYSVTDSSSDFIFKGTMVFSRVKNSSAACASVYVMGSERKDSRVILDIEQGAFGEAAVKCLLDEVDFLLGEYEKK</sequence>
<dbReference type="OrthoDB" id="166149at2"/>
<dbReference type="RefSeq" id="WP_058292066.1">
    <property type="nucleotide sequence ID" value="NZ_JGYD01000010.1"/>
</dbReference>